<gene>
    <name evidence="7" type="ORF">PTSG_11271</name>
</gene>
<dbReference type="GeneID" id="16068292"/>
<protein>
    <submittedName>
        <fullName evidence="7">MC family transporter</fullName>
    </submittedName>
</protein>
<evidence type="ECO:0000256" key="4">
    <source>
        <dbReference type="PROSITE-ProRule" id="PRU00282"/>
    </source>
</evidence>
<dbReference type="PANTHER" id="PTHR47567">
    <property type="entry name" value="MITOCHONDRIAL SUBSTRATE/SOLUTE CARRIER"/>
    <property type="match status" value="1"/>
</dbReference>
<keyword evidence="8" id="KW-1185">Reference proteome</keyword>
<keyword evidence="2 4" id="KW-0812">Transmembrane</keyword>
<evidence type="ECO:0000313" key="8">
    <source>
        <dbReference type="Proteomes" id="UP000007799"/>
    </source>
</evidence>
<dbReference type="PROSITE" id="PS50920">
    <property type="entry name" value="SOLCAR"/>
    <property type="match status" value="1"/>
</dbReference>
<dbReference type="eggNOG" id="ENOG502QU7F">
    <property type="taxonomic scope" value="Eukaryota"/>
</dbReference>
<accession>F2USX5</accession>
<dbReference type="Pfam" id="PF00153">
    <property type="entry name" value="Mito_carr"/>
    <property type="match status" value="3"/>
</dbReference>
<evidence type="ECO:0000256" key="5">
    <source>
        <dbReference type="RuleBase" id="RU000488"/>
    </source>
</evidence>
<reference evidence="7" key="1">
    <citation type="submission" date="2009-08" db="EMBL/GenBank/DDBJ databases">
        <title>Annotation of Salpingoeca rosetta.</title>
        <authorList>
            <consortium name="The Broad Institute Genome Sequencing Platform"/>
            <person name="Russ C."/>
            <person name="Cuomo C."/>
            <person name="Burger G."/>
            <person name="Gray M.W."/>
            <person name="Holland P.W.H."/>
            <person name="King N."/>
            <person name="Lang F.B.F."/>
            <person name="Roger A.J."/>
            <person name="Ruiz-Trillo I."/>
            <person name="Young S.K."/>
            <person name="Zeng Q."/>
            <person name="Gargeya S."/>
            <person name="Alvarado L."/>
            <person name="Berlin A."/>
            <person name="Chapman S.B."/>
            <person name="Chen Z."/>
            <person name="Freedman E."/>
            <person name="Gellesch M."/>
            <person name="Goldberg J."/>
            <person name="Griggs A."/>
            <person name="Gujja S."/>
            <person name="Heilman E."/>
            <person name="Heiman D."/>
            <person name="Howarth C."/>
            <person name="Mehta T."/>
            <person name="Neiman D."/>
            <person name="Pearson M."/>
            <person name="Roberts A."/>
            <person name="Saif S."/>
            <person name="Shea T."/>
            <person name="Shenoy N."/>
            <person name="Sisk P."/>
            <person name="Stolte C."/>
            <person name="Sykes S."/>
            <person name="White J."/>
            <person name="Yandava C."/>
            <person name="Haas B."/>
            <person name="Nusbaum C."/>
            <person name="Birren B."/>
        </authorList>
    </citation>
    <scope>NUCLEOTIDE SEQUENCE [LARGE SCALE GENOMIC DNA]</scope>
    <source>
        <strain evidence="7">ATCC 50818</strain>
    </source>
</reference>
<dbReference type="AlphaFoldDB" id="F2USX5"/>
<sequence>MATKDTSTPPSVQEVLAKAGKRALGGGGAGAAAMVTQVCTLMWLRTTMNYQYRYGTSTPAAIKALYKQGGVLRFYRGIGPALLQGPLSRFGDTAANTGILTLLDSYESTRSLPVAVKTVAASGTAALWRVVLMPIDTLKTVMQVEGHDGMTKLRAKLKAGGPRVLYHGSLAALSATFVGHFPWFATFNYLNATIPEAEDKWAKLARRAAIGFCSSVISDTTSNSIRVTKVTKQAHTKPITYVQAVREVISKDGVSGLFFRGLGTRLIANGMQGMMFTVVWKGLEERFTK</sequence>
<dbReference type="OMA" id="QAFIGFC"/>
<organism evidence="8">
    <name type="scientific">Salpingoeca rosetta (strain ATCC 50818 / BSB-021)</name>
    <dbReference type="NCBI Taxonomy" id="946362"/>
    <lineage>
        <taxon>Eukaryota</taxon>
        <taxon>Choanoflagellata</taxon>
        <taxon>Craspedida</taxon>
        <taxon>Salpingoecidae</taxon>
        <taxon>Salpingoeca</taxon>
    </lineage>
</organism>
<dbReference type="GO" id="GO:0016020">
    <property type="term" value="C:membrane"/>
    <property type="evidence" value="ECO:0007669"/>
    <property type="project" value="UniProtKB-SubCell"/>
</dbReference>
<dbReference type="InParanoid" id="F2USX5"/>
<dbReference type="EMBL" id="GL832996">
    <property type="protein sequence ID" value="EGD81234.1"/>
    <property type="molecule type" value="Genomic_DNA"/>
</dbReference>
<feature type="transmembrane region" description="Helical" evidence="6">
    <location>
        <begin position="164"/>
        <end position="185"/>
    </location>
</feature>
<evidence type="ECO:0000256" key="3">
    <source>
        <dbReference type="ARBA" id="ARBA00023136"/>
    </source>
</evidence>
<keyword evidence="5" id="KW-0813">Transport</keyword>
<dbReference type="PANTHER" id="PTHR47567:SF1">
    <property type="entry name" value="NAD-DEPENDENT EPIMERASE_DEHYDRATASE DOMAIN-CONTAINING PROTEIN"/>
    <property type="match status" value="1"/>
</dbReference>
<dbReference type="SUPFAM" id="SSF103506">
    <property type="entry name" value="Mitochondrial carrier"/>
    <property type="match status" value="1"/>
</dbReference>
<evidence type="ECO:0000256" key="2">
    <source>
        <dbReference type="ARBA" id="ARBA00022692"/>
    </source>
</evidence>
<comment type="subcellular location">
    <subcellularLocation>
        <location evidence="1">Membrane</location>
        <topology evidence="1">Multi-pass membrane protein</topology>
    </subcellularLocation>
</comment>
<proteinExistence type="inferred from homology"/>
<dbReference type="Proteomes" id="UP000007799">
    <property type="component" value="Unassembled WGS sequence"/>
</dbReference>
<dbReference type="OrthoDB" id="409948at2759"/>
<comment type="similarity">
    <text evidence="5">Belongs to the mitochondrial carrier (TC 2.A.29) family.</text>
</comment>
<dbReference type="RefSeq" id="XP_004987768.1">
    <property type="nucleotide sequence ID" value="XM_004987711.1"/>
</dbReference>
<evidence type="ECO:0000256" key="6">
    <source>
        <dbReference type="SAM" id="Phobius"/>
    </source>
</evidence>
<feature type="repeat" description="Solcar" evidence="4">
    <location>
        <begin position="112"/>
        <end position="193"/>
    </location>
</feature>
<feature type="transmembrane region" description="Helical" evidence="6">
    <location>
        <begin position="23"/>
        <end position="44"/>
    </location>
</feature>
<evidence type="ECO:0000313" key="7">
    <source>
        <dbReference type="EMBL" id="EGD81234.1"/>
    </source>
</evidence>
<dbReference type="Gene3D" id="1.50.40.10">
    <property type="entry name" value="Mitochondrial carrier domain"/>
    <property type="match status" value="1"/>
</dbReference>
<name>F2USX5_SALR5</name>
<dbReference type="KEGG" id="sre:PTSG_11271"/>
<keyword evidence="6" id="KW-1133">Transmembrane helix</keyword>
<evidence type="ECO:0000256" key="1">
    <source>
        <dbReference type="ARBA" id="ARBA00004141"/>
    </source>
</evidence>
<dbReference type="InterPro" id="IPR023395">
    <property type="entry name" value="MCP_dom_sf"/>
</dbReference>
<dbReference type="InterPro" id="IPR018108">
    <property type="entry name" value="MCP_transmembrane"/>
</dbReference>
<keyword evidence="3 4" id="KW-0472">Membrane</keyword>